<feature type="domain" description="Autotransporter" evidence="3">
    <location>
        <begin position="460"/>
        <end position="729"/>
    </location>
</feature>
<comment type="caution">
    <text evidence="4">The sequence shown here is derived from an EMBL/GenBank/DDBJ whole genome shotgun (WGS) entry which is preliminary data.</text>
</comment>
<dbReference type="InterPro" id="IPR006315">
    <property type="entry name" value="OM_autotransptr_brl_dom"/>
</dbReference>
<keyword evidence="1 2" id="KW-0732">Signal</keyword>
<dbReference type="Pfam" id="PF03212">
    <property type="entry name" value="Pertactin"/>
    <property type="match status" value="1"/>
</dbReference>
<dbReference type="AlphaFoldDB" id="A0A7X3JQL8"/>
<gene>
    <name evidence="4" type="ORF">F9Z43_06185</name>
</gene>
<dbReference type="InterPro" id="IPR004899">
    <property type="entry name" value="Pertactin_central"/>
</dbReference>
<evidence type="ECO:0000256" key="1">
    <source>
        <dbReference type="ARBA" id="ARBA00022729"/>
    </source>
</evidence>
<dbReference type="Gene3D" id="2.40.128.130">
    <property type="entry name" value="Autotransporter beta-domain"/>
    <property type="match status" value="1"/>
</dbReference>
<accession>A0A7X3JQL8</accession>
<feature type="chain" id="PRO_5030870581" evidence="2">
    <location>
        <begin position="33"/>
        <end position="729"/>
    </location>
</feature>
<dbReference type="EMBL" id="WEIK01000004">
    <property type="protein sequence ID" value="MVF48934.1"/>
    <property type="molecule type" value="Genomic_DNA"/>
</dbReference>
<dbReference type="PRINTS" id="PR01484">
    <property type="entry name" value="PRTACTNFAMLY"/>
</dbReference>
<dbReference type="SMART" id="SM00869">
    <property type="entry name" value="Autotransporter"/>
    <property type="match status" value="1"/>
</dbReference>
<dbReference type="Proteomes" id="UP000440965">
    <property type="component" value="Unassembled WGS sequence"/>
</dbReference>
<dbReference type="InterPro" id="IPR012332">
    <property type="entry name" value="Autotransporter_pectin_lyase_C"/>
</dbReference>
<evidence type="ECO:0000313" key="5">
    <source>
        <dbReference type="Proteomes" id="UP000440965"/>
    </source>
</evidence>
<sequence length="729" mass="75679">MKKHSTPLGKAGKRALALALTPLWLVSEGALALTTVSRDQTIDAAVPLDSYQVLAGATLTANGATTQQIQLRPSSALVFSASTLNATGDALLVGSAAVARVTDSTIVSQGRGIVLARTGTVGSTVELVGSTVTGQVGGAALASNSRLSIRDSLVQGTGEGSSGVRMFNGRLDVANSRIIGAQEGILVNADAAVAGQANIDLQNTLVEGQAGAAIVVAGSAAGPAAASIKVGNGSRLVGSDGTLLEVRNTSSATLSVDNSHLVGDVKVEDGSSAALALDNRSSLTGHLDGVSSLGINGQSTWVMTQDASVGSLALDDGNVQFGQPDAYHRLTVENLSGSGSFVMHADFSTGDTDFLDVTGQATGNHSLLIGSSGQDPQVENQLHVVHAASGDATFSLVNGRLDLGAFSYGLVQRGEDWYLDGSRKVISPGTQSALALFNAAPTVWYGELASLRSRMGELRLQDGQPGAWVRAYGNKFDVAASSGVAYKQVQQGVSFGADAPLPIGDGQWLVGALAGYSRSDLDLSQGTSGDVDSYYLGLYTTWLDPQSGYYFDGVVKLNRFENDAKVALSDDGHTKGDYSNVGVGVSAELGRHIALDDGYFIEPYTQWSVARFEGKAYTLDNGLQAEGDAVHSVLGKLGSTLGRTIDLGDARVVQPYVRAAYAHEFINNNQVKVNGHRFDNDLSGSRAELGVGGAVSVAERLQVHADVDYSAGEHIDQPWGVNLGLRYSW</sequence>
<dbReference type="SUPFAM" id="SSF103515">
    <property type="entry name" value="Autotransporter"/>
    <property type="match status" value="1"/>
</dbReference>
<proteinExistence type="predicted"/>
<dbReference type="PANTHER" id="PTHR35037:SF7">
    <property type="entry name" value="AUTOTRANSPORTER"/>
    <property type="match status" value="1"/>
</dbReference>
<feature type="signal peptide" evidence="2">
    <location>
        <begin position="1"/>
        <end position="32"/>
    </location>
</feature>
<dbReference type="GO" id="GO:0019867">
    <property type="term" value="C:outer membrane"/>
    <property type="evidence" value="ECO:0007669"/>
    <property type="project" value="InterPro"/>
</dbReference>
<dbReference type="InterPro" id="IPR011050">
    <property type="entry name" value="Pectin_lyase_fold/virulence"/>
</dbReference>
<protein>
    <submittedName>
        <fullName evidence="4">Autotransporter outer membrane beta-barrel domain-containing protein</fullName>
    </submittedName>
</protein>
<dbReference type="InterPro" id="IPR036709">
    <property type="entry name" value="Autotransporte_beta_dom_sf"/>
</dbReference>
<organism evidence="4 5">
    <name type="scientific">Pseudomonas monteilii</name>
    <dbReference type="NCBI Taxonomy" id="76759"/>
    <lineage>
        <taxon>Bacteria</taxon>
        <taxon>Pseudomonadati</taxon>
        <taxon>Pseudomonadota</taxon>
        <taxon>Gammaproteobacteria</taxon>
        <taxon>Pseudomonadales</taxon>
        <taxon>Pseudomonadaceae</taxon>
        <taxon>Pseudomonas</taxon>
    </lineage>
</organism>
<dbReference type="Pfam" id="PF03797">
    <property type="entry name" value="Autotransporter"/>
    <property type="match status" value="1"/>
</dbReference>
<dbReference type="PANTHER" id="PTHR35037">
    <property type="entry name" value="C-TERMINAL REGION OF AIDA-LIKE PROTEIN"/>
    <property type="match status" value="1"/>
</dbReference>
<name>A0A7X3JQL8_9PSED</name>
<dbReference type="NCBIfam" id="TIGR01414">
    <property type="entry name" value="autotrans_barl"/>
    <property type="match status" value="1"/>
</dbReference>
<dbReference type="PROSITE" id="PS51208">
    <property type="entry name" value="AUTOTRANSPORTER"/>
    <property type="match status" value="1"/>
</dbReference>
<dbReference type="SUPFAM" id="SSF51126">
    <property type="entry name" value="Pectin lyase-like"/>
    <property type="match status" value="1"/>
</dbReference>
<dbReference type="InterPro" id="IPR005546">
    <property type="entry name" value="Autotransporte_beta"/>
</dbReference>
<dbReference type="InterPro" id="IPR051551">
    <property type="entry name" value="Autotransporter_adhesion"/>
</dbReference>
<dbReference type="RefSeq" id="WP_156867007.1">
    <property type="nucleotide sequence ID" value="NZ_WEIK01000004.1"/>
</dbReference>
<evidence type="ECO:0000256" key="2">
    <source>
        <dbReference type="SAM" id="SignalP"/>
    </source>
</evidence>
<dbReference type="InterPro" id="IPR003991">
    <property type="entry name" value="Pertactin_virulence_factor"/>
</dbReference>
<dbReference type="CDD" id="cd01343">
    <property type="entry name" value="PL1_Passenger_AT"/>
    <property type="match status" value="1"/>
</dbReference>
<reference evidence="4 5" key="1">
    <citation type="submission" date="2019-10" db="EMBL/GenBank/DDBJ databases">
        <title>XDR Pseudomonas monteilii producing IMP-16 from LCR.</title>
        <authorList>
            <person name="Ballaben A."/>
            <person name="Doi Y."/>
        </authorList>
    </citation>
    <scope>NUCLEOTIDE SEQUENCE [LARGE SCALE GENOMIC DNA]</scope>
    <source>
        <strain evidence="4 5">597/14</strain>
    </source>
</reference>
<dbReference type="Gene3D" id="2.160.20.20">
    <property type="match status" value="1"/>
</dbReference>
<evidence type="ECO:0000259" key="3">
    <source>
        <dbReference type="PROSITE" id="PS51208"/>
    </source>
</evidence>
<evidence type="ECO:0000313" key="4">
    <source>
        <dbReference type="EMBL" id="MVF48934.1"/>
    </source>
</evidence>